<dbReference type="PRINTS" id="PR00359">
    <property type="entry name" value="BP450"/>
</dbReference>
<protein>
    <submittedName>
        <fullName evidence="3">Cytochrome P450</fullName>
    </submittedName>
</protein>
<evidence type="ECO:0000256" key="1">
    <source>
        <dbReference type="ARBA" id="ARBA00010617"/>
    </source>
</evidence>
<keyword evidence="4" id="KW-1185">Reference proteome</keyword>
<evidence type="ECO:0000256" key="2">
    <source>
        <dbReference type="SAM" id="MobiDB-lite"/>
    </source>
</evidence>
<organism evidence="3 4">
    <name type="scientific">Streptomyces hyaluromycini</name>
    <dbReference type="NCBI Taxonomy" id="1377993"/>
    <lineage>
        <taxon>Bacteria</taxon>
        <taxon>Bacillati</taxon>
        <taxon>Actinomycetota</taxon>
        <taxon>Actinomycetes</taxon>
        <taxon>Kitasatosporales</taxon>
        <taxon>Streptomycetaceae</taxon>
        <taxon>Streptomyces</taxon>
    </lineage>
</organism>
<dbReference type="InterPro" id="IPR001128">
    <property type="entry name" value="Cyt_P450"/>
</dbReference>
<dbReference type="Proteomes" id="UP001474181">
    <property type="component" value="Unassembled WGS sequence"/>
</dbReference>
<dbReference type="EMBL" id="JBEPEK010000472">
    <property type="protein sequence ID" value="MER7185688.1"/>
    <property type="molecule type" value="Genomic_DNA"/>
</dbReference>
<gene>
    <name evidence="3" type="ORF">ABT404_40565</name>
</gene>
<dbReference type="Pfam" id="PF00067">
    <property type="entry name" value="p450"/>
    <property type="match status" value="1"/>
</dbReference>
<feature type="compositionally biased region" description="Basic and acidic residues" evidence="2">
    <location>
        <begin position="61"/>
        <end position="73"/>
    </location>
</feature>
<sequence length="391" mass="42685">MANPHDVPVYKRRDGLDPVPELGRLSVETPVFRDTAAGVYDWIVVGGEEVRAVLGDAERFSTRPRRGRADHGRPNSPPDPGNLLMYDPPEHTRLRQLLAPVFTMRRVRRMEPAVERIVAERLDVLERAGRPADLMRHFARPVCGLAGCAVLGMPRDDLPELSRMADVRAAARSPRQAAARKAFNAYMARLIARKRRDPGEDLLGALIREHGADVTDKELEGICASVIAGELENASEMLGLAVLALLRHPEQSAALRERPEMMPHAVEELLRYVSVVPVVSPRTALVDVPLGGEVIKAGEAVGCSVFAANRSRPPGEPADGLDVSREPGRHLALGHGIHFCLGAALARMQLGIALSGLLERFPGLRLGAGPDELRFRLLAPQHGIETLPVQW</sequence>
<dbReference type="SUPFAM" id="SSF48264">
    <property type="entry name" value="Cytochrome P450"/>
    <property type="match status" value="1"/>
</dbReference>
<dbReference type="InterPro" id="IPR036396">
    <property type="entry name" value="Cyt_P450_sf"/>
</dbReference>
<dbReference type="CDD" id="cd11030">
    <property type="entry name" value="CYP105-like"/>
    <property type="match status" value="1"/>
</dbReference>
<feature type="region of interest" description="Disordered" evidence="2">
    <location>
        <begin position="61"/>
        <end position="83"/>
    </location>
</feature>
<dbReference type="PANTHER" id="PTHR46696">
    <property type="entry name" value="P450, PUTATIVE (EUROFUNG)-RELATED"/>
    <property type="match status" value="1"/>
</dbReference>
<evidence type="ECO:0000313" key="4">
    <source>
        <dbReference type="Proteomes" id="UP001474181"/>
    </source>
</evidence>
<reference evidence="3 4" key="1">
    <citation type="submission" date="2024-06" db="EMBL/GenBank/DDBJ databases">
        <title>The Natural Products Discovery Center: Release of the First 8490 Sequenced Strains for Exploring Actinobacteria Biosynthetic Diversity.</title>
        <authorList>
            <person name="Kalkreuter E."/>
            <person name="Kautsar S.A."/>
            <person name="Yang D."/>
            <person name="Bader C.D."/>
            <person name="Teijaro C.N."/>
            <person name="Fluegel L."/>
            <person name="Davis C.M."/>
            <person name="Simpson J.R."/>
            <person name="Lauterbach L."/>
            <person name="Steele A.D."/>
            <person name="Gui C."/>
            <person name="Meng S."/>
            <person name="Li G."/>
            <person name="Viehrig K."/>
            <person name="Ye F."/>
            <person name="Su P."/>
            <person name="Kiefer A.F."/>
            <person name="Nichols A."/>
            <person name="Cepeda A.J."/>
            <person name="Yan W."/>
            <person name="Fan B."/>
            <person name="Jiang Y."/>
            <person name="Adhikari A."/>
            <person name="Zheng C.-J."/>
            <person name="Schuster L."/>
            <person name="Cowan T.M."/>
            <person name="Smanski M.J."/>
            <person name="Chevrette M.G."/>
            <person name="De Carvalho L.P.S."/>
            <person name="Shen B."/>
        </authorList>
    </citation>
    <scope>NUCLEOTIDE SEQUENCE [LARGE SCALE GENOMIC DNA]</scope>
    <source>
        <strain evidence="3 4">NPDC000234</strain>
    </source>
</reference>
<name>A0ABV1X9J8_9ACTN</name>
<dbReference type="RefSeq" id="WP_350788789.1">
    <property type="nucleotide sequence ID" value="NZ_JBEPEK010000472.1"/>
</dbReference>
<dbReference type="Gene3D" id="1.10.630.10">
    <property type="entry name" value="Cytochrome P450"/>
    <property type="match status" value="1"/>
</dbReference>
<evidence type="ECO:0000313" key="3">
    <source>
        <dbReference type="EMBL" id="MER7185688.1"/>
    </source>
</evidence>
<comment type="similarity">
    <text evidence="1">Belongs to the cytochrome P450 family.</text>
</comment>
<proteinExistence type="inferred from homology"/>
<dbReference type="InterPro" id="IPR002397">
    <property type="entry name" value="Cyt_P450_B"/>
</dbReference>
<accession>A0ABV1X9J8</accession>
<dbReference type="PANTHER" id="PTHR46696:SF6">
    <property type="entry name" value="P450, PUTATIVE (EUROFUNG)-RELATED"/>
    <property type="match status" value="1"/>
</dbReference>
<comment type="caution">
    <text evidence="3">The sequence shown here is derived from an EMBL/GenBank/DDBJ whole genome shotgun (WGS) entry which is preliminary data.</text>
</comment>